<accession>A0A8T0HRD7</accession>
<dbReference type="Proteomes" id="UP000822688">
    <property type="component" value="Chromosome V"/>
</dbReference>
<keyword evidence="1" id="KW-0732">Signal</keyword>
<dbReference type="AlphaFoldDB" id="A0A8T0HRD7"/>
<keyword evidence="3" id="KW-1185">Reference proteome</keyword>
<protein>
    <submittedName>
        <fullName evidence="2">Uncharacterized protein</fullName>
    </submittedName>
</protein>
<feature type="chain" id="PRO_5035882814" evidence="1">
    <location>
        <begin position="22"/>
        <end position="57"/>
    </location>
</feature>
<organism evidence="2 3">
    <name type="scientific">Ceratodon purpureus</name>
    <name type="common">Fire moss</name>
    <name type="synonym">Dicranum purpureum</name>
    <dbReference type="NCBI Taxonomy" id="3225"/>
    <lineage>
        <taxon>Eukaryota</taxon>
        <taxon>Viridiplantae</taxon>
        <taxon>Streptophyta</taxon>
        <taxon>Embryophyta</taxon>
        <taxon>Bryophyta</taxon>
        <taxon>Bryophytina</taxon>
        <taxon>Bryopsida</taxon>
        <taxon>Dicranidae</taxon>
        <taxon>Pseudoditrichales</taxon>
        <taxon>Ditrichaceae</taxon>
        <taxon>Ceratodon</taxon>
    </lineage>
</organism>
<feature type="signal peptide" evidence="1">
    <location>
        <begin position="1"/>
        <end position="21"/>
    </location>
</feature>
<sequence>MLYRCDWFLIVVLLTLEFASFRKLNFDRCCVVLRNIIMNDDLLEGHHYSERTGFTKN</sequence>
<gene>
    <name evidence="2" type="ORF">KC19_VG166100</name>
</gene>
<comment type="caution">
    <text evidence="2">The sequence shown here is derived from an EMBL/GenBank/DDBJ whole genome shotgun (WGS) entry which is preliminary data.</text>
</comment>
<evidence type="ECO:0000313" key="2">
    <source>
        <dbReference type="EMBL" id="KAG0573295.1"/>
    </source>
</evidence>
<name>A0A8T0HRD7_CERPU</name>
<proteinExistence type="predicted"/>
<evidence type="ECO:0000256" key="1">
    <source>
        <dbReference type="SAM" id="SignalP"/>
    </source>
</evidence>
<dbReference type="EMBL" id="CM026426">
    <property type="protein sequence ID" value="KAG0573295.1"/>
    <property type="molecule type" value="Genomic_DNA"/>
</dbReference>
<evidence type="ECO:0000313" key="3">
    <source>
        <dbReference type="Proteomes" id="UP000822688"/>
    </source>
</evidence>
<reference evidence="2" key="1">
    <citation type="submission" date="2020-06" db="EMBL/GenBank/DDBJ databases">
        <title>WGS assembly of Ceratodon purpureus strain R40.</title>
        <authorList>
            <person name="Carey S.B."/>
            <person name="Jenkins J."/>
            <person name="Shu S."/>
            <person name="Lovell J.T."/>
            <person name="Sreedasyam A."/>
            <person name="Maumus F."/>
            <person name="Tiley G.P."/>
            <person name="Fernandez-Pozo N."/>
            <person name="Barry K."/>
            <person name="Chen C."/>
            <person name="Wang M."/>
            <person name="Lipzen A."/>
            <person name="Daum C."/>
            <person name="Saski C.A."/>
            <person name="Payton A.C."/>
            <person name="Mcbreen J.C."/>
            <person name="Conrad R.E."/>
            <person name="Kollar L.M."/>
            <person name="Olsson S."/>
            <person name="Huttunen S."/>
            <person name="Landis J.B."/>
            <person name="Wickett N.J."/>
            <person name="Johnson M.G."/>
            <person name="Rensing S.A."/>
            <person name="Grimwood J."/>
            <person name="Schmutz J."/>
            <person name="Mcdaniel S.F."/>
        </authorList>
    </citation>
    <scope>NUCLEOTIDE SEQUENCE</scope>
    <source>
        <strain evidence="2">R40</strain>
    </source>
</reference>